<name>A0ACC0AMZ5_CATRO</name>
<dbReference type="Proteomes" id="UP001060085">
    <property type="component" value="Linkage Group LG05"/>
</dbReference>
<protein>
    <submittedName>
        <fullName evidence="1">Uncharacterized protein</fullName>
    </submittedName>
</protein>
<accession>A0ACC0AMZ5</accession>
<keyword evidence="2" id="KW-1185">Reference proteome</keyword>
<comment type="caution">
    <text evidence="1">The sequence shown here is derived from an EMBL/GenBank/DDBJ whole genome shotgun (WGS) entry which is preliminary data.</text>
</comment>
<organism evidence="1 2">
    <name type="scientific">Catharanthus roseus</name>
    <name type="common">Madagascar periwinkle</name>
    <name type="synonym">Vinca rosea</name>
    <dbReference type="NCBI Taxonomy" id="4058"/>
    <lineage>
        <taxon>Eukaryota</taxon>
        <taxon>Viridiplantae</taxon>
        <taxon>Streptophyta</taxon>
        <taxon>Embryophyta</taxon>
        <taxon>Tracheophyta</taxon>
        <taxon>Spermatophyta</taxon>
        <taxon>Magnoliopsida</taxon>
        <taxon>eudicotyledons</taxon>
        <taxon>Gunneridae</taxon>
        <taxon>Pentapetalae</taxon>
        <taxon>asterids</taxon>
        <taxon>lamiids</taxon>
        <taxon>Gentianales</taxon>
        <taxon>Apocynaceae</taxon>
        <taxon>Rauvolfioideae</taxon>
        <taxon>Vinceae</taxon>
        <taxon>Catharanthinae</taxon>
        <taxon>Catharanthus</taxon>
    </lineage>
</organism>
<gene>
    <name evidence="1" type="ORF">M9H77_21277</name>
</gene>
<evidence type="ECO:0000313" key="2">
    <source>
        <dbReference type="Proteomes" id="UP001060085"/>
    </source>
</evidence>
<sequence length="98" mass="10665">MTVGSRQVQLIEVHRIQSLSLRIVVMSLIDRDILKSRSRYVFVIGWTPTDPAVLSRAILISDSNIGINGQDLASVAESPGSGLSLFTDKSGNNVLEKL</sequence>
<proteinExistence type="predicted"/>
<reference evidence="2" key="1">
    <citation type="journal article" date="2023" name="Nat. Plants">
        <title>Single-cell RNA sequencing provides a high-resolution roadmap for understanding the multicellular compartmentation of specialized metabolism.</title>
        <authorList>
            <person name="Sun S."/>
            <person name="Shen X."/>
            <person name="Li Y."/>
            <person name="Li Y."/>
            <person name="Wang S."/>
            <person name="Li R."/>
            <person name="Zhang H."/>
            <person name="Shen G."/>
            <person name="Guo B."/>
            <person name="Wei J."/>
            <person name="Xu J."/>
            <person name="St-Pierre B."/>
            <person name="Chen S."/>
            <person name="Sun C."/>
        </authorList>
    </citation>
    <scope>NUCLEOTIDE SEQUENCE [LARGE SCALE GENOMIC DNA]</scope>
</reference>
<dbReference type="EMBL" id="CM044705">
    <property type="protein sequence ID" value="KAI5661954.1"/>
    <property type="molecule type" value="Genomic_DNA"/>
</dbReference>
<evidence type="ECO:0000313" key="1">
    <source>
        <dbReference type="EMBL" id="KAI5661954.1"/>
    </source>
</evidence>